<accession>A0A9E8HSQ9</accession>
<evidence type="ECO:0000256" key="1">
    <source>
        <dbReference type="SAM" id="Phobius"/>
    </source>
</evidence>
<dbReference type="SUPFAM" id="SSF81324">
    <property type="entry name" value="Voltage-gated potassium channels"/>
    <property type="match status" value="1"/>
</dbReference>
<feature type="transmembrane region" description="Helical" evidence="1">
    <location>
        <begin position="62"/>
        <end position="82"/>
    </location>
</feature>
<dbReference type="Proteomes" id="UP001164472">
    <property type="component" value="Chromosome"/>
</dbReference>
<dbReference type="Pfam" id="PF07885">
    <property type="entry name" value="Ion_trans_2"/>
    <property type="match status" value="1"/>
</dbReference>
<keyword evidence="4" id="KW-1185">Reference proteome</keyword>
<feature type="domain" description="Potassium channel" evidence="2">
    <location>
        <begin position="143"/>
        <end position="217"/>
    </location>
</feature>
<sequence length="230" mass="26281">MKLPKVPKHSFLLLLISLLIMLIVPPYLREYSLLHFEGLLLNPFISTIFLTSLYLVTDNRRFFIIGLLILLPVLVINTLYYFDEKYLNSLTATLSYIAFFAYICVFLGRFLARSKTVSINVIYAAVCLYFFIAIIWSFIYITTYNTLENAFTFSATLQESVLPENDPITIFSYFSFVTMTTLGYGDITPVHPIARAWVSAQTVIGQLYLAIVMARFVGLYISDSRTGKSK</sequence>
<dbReference type="KEGG" id="asem:NNL22_04515"/>
<organism evidence="3 4">
    <name type="scientific">Alkalimarinus sediminis</name>
    <dbReference type="NCBI Taxonomy" id="1632866"/>
    <lineage>
        <taxon>Bacteria</taxon>
        <taxon>Pseudomonadati</taxon>
        <taxon>Pseudomonadota</taxon>
        <taxon>Gammaproteobacteria</taxon>
        <taxon>Alteromonadales</taxon>
        <taxon>Alteromonadaceae</taxon>
        <taxon>Alkalimarinus</taxon>
    </lineage>
</organism>
<evidence type="ECO:0000313" key="4">
    <source>
        <dbReference type="Proteomes" id="UP001164472"/>
    </source>
</evidence>
<dbReference type="InterPro" id="IPR013099">
    <property type="entry name" value="K_chnl_dom"/>
</dbReference>
<feature type="transmembrane region" description="Helical" evidence="1">
    <location>
        <begin position="12"/>
        <end position="28"/>
    </location>
</feature>
<dbReference type="Gene3D" id="1.10.287.70">
    <property type="match status" value="1"/>
</dbReference>
<feature type="transmembrane region" description="Helical" evidence="1">
    <location>
        <begin position="34"/>
        <end position="55"/>
    </location>
</feature>
<keyword evidence="1" id="KW-1133">Transmembrane helix</keyword>
<dbReference type="AlphaFoldDB" id="A0A9E8HSQ9"/>
<reference evidence="3" key="1">
    <citation type="submission" date="2022-07" db="EMBL/GenBank/DDBJ databases">
        <title>Alkalimarinus sp. nov., isolated from gut of a Alitta virens.</title>
        <authorList>
            <person name="Yang A.I."/>
            <person name="Shin N.-R."/>
        </authorList>
    </citation>
    <scope>NUCLEOTIDE SEQUENCE</scope>
    <source>
        <strain evidence="3">FA028</strain>
    </source>
</reference>
<proteinExistence type="predicted"/>
<feature type="transmembrane region" description="Helical" evidence="1">
    <location>
        <begin position="94"/>
        <end position="112"/>
    </location>
</feature>
<keyword evidence="1" id="KW-0472">Membrane</keyword>
<dbReference type="EMBL" id="CP101527">
    <property type="protein sequence ID" value="UZW75851.1"/>
    <property type="molecule type" value="Genomic_DNA"/>
</dbReference>
<name>A0A9E8HSQ9_9ALTE</name>
<evidence type="ECO:0000313" key="3">
    <source>
        <dbReference type="EMBL" id="UZW75851.1"/>
    </source>
</evidence>
<evidence type="ECO:0000259" key="2">
    <source>
        <dbReference type="Pfam" id="PF07885"/>
    </source>
</evidence>
<protein>
    <submittedName>
        <fullName evidence="3">Ion channel</fullName>
    </submittedName>
</protein>
<feature type="transmembrane region" description="Helical" evidence="1">
    <location>
        <begin position="203"/>
        <end position="221"/>
    </location>
</feature>
<keyword evidence="1" id="KW-0812">Transmembrane</keyword>
<gene>
    <name evidence="3" type="ORF">NNL22_04515</name>
</gene>
<feature type="transmembrane region" description="Helical" evidence="1">
    <location>
        <begin position="121"/>
        <end position="141"/>
    </location>
</feature>
<dbReference type="RefSeq" id="WP_251811601.1">
    <property type="nucleotide sequence ID" value="NZ_CP101527.1"/>
</dbReference>